<keyword evidence="1" id="KW-0456">Lyase</keyword>
<evidence type="ECO:0000313" key="1">
    <source>
        <dbReference type="EMBL" id="KAJ1933417.1"/>
    </source>
</evidence>
<proteinExistence type="predicted"/>
<protein>
    <submittedName>
        <fullName evidence="1">Cysteinyl-tRNA synthetase</fullName>
        <ecNumber evidence="1">4.6.1.1</ecNumber>
    </submittedName>
</protein>
<gene>
    <name evidence="1" type="primary">CYR1_3</name>
    <name evidence="1" type="ORF">FBU59_006036</name>
</gene>
<organism evidence="1 2">
    <name type="scientific">Linderina macrospora</name>
    <dbReference type="NCBI Taxonomy" id="4868"/>
    <lineage>
        <taxon>Eukaryota</taxon>
        <taxon>Fungi</taxon>
        <taxon>Fungi incertae sedis</taxon>
        <taxon>Zoopagomycota</taxon>
        <taxon>Kickxellomycotina</taxon>
        <taxon>Kickxellomycetes</taxon>
        <taxon>Kickxellales</taxon>
        <taxon>Kickxellaceae</taxon>
        <taxon>Linderina</taxon>
    </lineage>
</organism>
<keyword evidence="2" id="KW-1185">Reference proteome</keyword>
<dbReference type="EMBL" id="JANBPW010005074">
    <property type="protein sequence ID" value="KAJ1933417.1"/>
    <property type="molecule type" value="Genomic_DNA"/>
</dbReference>
<evidence type="ECO:0000313" key="2">
    <source>
        <dbReference type="Proteomes" id="UP001150603"/>
    </source>
</evidence>
<reference evidence="1" key="1">
    <citation type="submission" date="2022-07" db="EMBL/GenBank/DDBJ databases">
        <title>Phylogenomic reconstructions and comparative analyses of Kickxellomycotina fungi.</title>
        <authorList>
            <person name="Reynolds N.K."/>
            <person name="Stajich J.E."/>
            <person name="Barry K."/>
            <person name="Grigoriev I.V."/>
            <person name="Crous P."/>
            <person name="Smith M.E."/>
        </authorList>
    </citation>
    <scope>NUCLEOTIDE SEQUENCE</scope>
    <source>
        <strain evidence="1">NRRL 5244</strain>
    </source>
</reference>
<accession>A0ACC1J0Z2</accession>
<dbReference type="EC" id="4.6.1.1" evidence="1"/>
<dbReference type="Proteomes" id="UP001150603">
    <property type="component" value="Unassembled WGS sequence"/>
</dbReference>
<sequence>MVALPDETPNRRVRTTDPIKQVKYGMADSLGANERVSAWDLASSRFRMADDECLFGMFHARESDTSSSAISKYLCDHFLYAFREELDKVTEQASQQQQQQQQPLVGDDTAEARSADGKRTVNFAGVSETQPQATVDSDNRAPQLSNEQVQAAMRRTFLTLNKDLGTHSRQLIEAALKGEREAAAATAAENSPNVPAAAMEGSLAPNGPKIGDTPGGSTAAVAYIHGRRLHVANVGDALGVVSRRGNAVELSKRHDPADPGEMARIRAMGGYITQEGQVQGQIRVSRAFGYFHLLPYVNADPTIATLDLTEQDEFLILANRPVWDAITPQIAVDIARKHRRDPRMAAARVRDHVSAYGVTDSIMVMVICFSPMFAKQAARPARGFSVRDSVFPGVSDSQRTRHALSRRMSRSPSALLGS</sequence>
<feature type="non-terminal residue" evidence="1">
    <location>
        <position position="418"/>
    </location>
</feature>
<name>A0ACC1J0Z2_9FUNG</name>
<comment type="caution">
    <text evidence="1">The sequence shown here is derived from an EMBL/GenBank/DDBJ whole genome shotgun (WGS) entry which is preliminary data.</text>
</comment>